<evidence type="ECO:0000256" key="2">
    <source>
        <dbReference type="SAM" id="MobiDB-lite"/>
    </source>
</evidence>
<dbReference type="GO" id="GO:0030687">
    <property type="term" value="C:preribosome, large subunit precursor"/>
    <property type="evidence" value="ECO:0007669"/>
    <property type="project" value="TreeGrafter"/>
</dbReference>
<gene>
    <name evidence="3" type="ORF">MICPUN_62376</name>
</gene>
<dbReference type="InterPro" id="IPR015943">
    <property type="entry name" value="WD40/YVTN_repeat-like_dom_sf"/>
</dbReference>
<dbReference type="PANTHER" id="PTHR16038">
    <property type="entry name" value="NOP SEVEN ASSOCIATED PROTEIN 1"/>
    <property type="match status" value="1"/>
</dbReference>
<organism evidence="3 4">
    <name type="scientific">Micromonas commoda (strain RCC299 / NOUM17 / CCMP2709)</name>
    <name type="common">Picoplanktonic green alga</name>
    <dbReference type="NCBI Taxonomy" id="296587"/>
    <lineage>
        <taxon>Eukaryota</taxon>
        <taxon>Viridiplantae</taxon>
        <taxon>Chlorophyta</taxon>
        <taxon>Mamiellophyceae</taxon>
        <taxon>Mamiellales</taxon>
        <taxon>Mamiellaceae</taxon>
        <taxon>Micromonas</taxon>
    </lineage>
</organism>
<dbReference type="GO" id="GO:0042273">
    <property type="term" value="P:ribosomal large subunit biogenesis"/>
    <property type="evidence" value="ECO:0007669"/>
    <property type="project" value="InterPro"/>
</dbReference>
<dbReference type="Proteomes" id="UP000002009">
    <property type="component" value="Chromosome 11"/>
</dbReference>
<proteinExistence type="predicted"/>
<reference evidence="3 4" key="1">
    <citation type="journal article" date="2009" name="Science">
        <title>Green evolution and dynamic adaptations revealed by genomes of the marine picoeukaryotes Micromonas.</title>
        <authorList>
            <person name="Worden A.Z."/>
            <person name="Lee J.H."/>
            <person name="Mock T."/>
            <person name="Rouze P."/>
            <person name="Simmons M.P."/>
            <person name="Aerts A.L."/>
            <person name="Allen A.E."/>
            <person name="Cuvelier M.L."/>
            <person name="Derelle E."/>
            <person name="Everett M.V."/>
            <person name="Foulon E."/>
            <person name="Grimwood J."/>
            <person name="Gundlach H."/>
            <person name="Henrissat B."/>
            <person name="Napoli C."/>
            <person name="McDonald S.M."/>
            <person name="Parker M.S."/>
            <person name="Rombauts S."/>
            <person name="Salamov A."/>
            <person name="Von Dassow P."/>
            <person name="Badger J.H."/>
            <person name="Coutinho P.M."/>
            <person name="Demir E."/>
            <person name="Dubchak I."/>
            <person name="Gentemann C."/>
            <person name="Eikrem W."/>
            <person name="Gready J.E."/>
            <person name="John U."/>
            <person name="Lanier W."/>
            <person name="Lindquist E.A."/>
            <person name="Lucas S."/>
            <person name="Mayer K.F."/>
            <person name="Moreau H."/>
            <person name="Not F."/>
            <person name="Otillar R."/>
            <person name="Panaud O."/>
            <person name="Pangilinan J."/>
            <person name="Paulsen I."/>
            <person name="Piegu B."/>
            <person name="Poliakov A."/>
            <person name="Robbens S."/>
            <person name="Schmutz J."/>
            <person name="Toulza E."/>
            <person name="Wyss T."/>
            <person name="Zelensky A."/>
            <person name="Zhou K."/>
            <person name="Armbrust E.V."/>
            <person name="Bhattacharya D."/>
            <person name="Goodenough U.W."/>
            <person name="Van de Peer Y."/>
            <person name="Grigoriev I.V."/>
        </authorList>
    </citation>
    <scope>NUCLEOTIDE SEQUENCE [LARGE SCALE GENOMIC DNA]</scope>
    <source>
        <strain evidence="4">RCC299 / NOUM17</strain>
    </source>
</reference>
<evidence type="ECO:0000313" key="4">
    <source>
        <dbReference type="Proteomes" id="UP000002009"/>
    </source>
</evidence>
<keyword evidence="1" id="KW-0853">WD repeat</keyword>
<feature type="region of interest" description="Disordered" evidence="2">
    <location>
        <begin position="382"/>
        <end position="438"/>
    </location>
</feature>
<feature type="compositionally biased region" description="Basic residues" evidence="2">
    <location>
        <begin position="385"/>
        <end position="394"/>
    </location>
</feature>
<dbReference type="GO" id="GO:0005730">
    <property type="term" value="C:nucleolus"/>
    <property type="evidence" value="ECO:0007669"/>
    <property type="project" value="InterPro"/>
</dbReference>
<keyword evidence="4" id="KW-1185">Reference proteome</keyword>
<dbReference type="STRING" id="296587.C1EDS8"/>
<dbReference type="eggNOG" id="KOG3881">
    <property type="taxonomic scope" value="Eukaryota"/>
</dbReference>
<dbReference type="GeneID" id="8247582"/>
<dbReference type="PANTHER" id="PTHR16038:SF4">
    <property type="entry name" value="WD REPEAT-CONTAINING PROTEIN 74"/>
    <property type="match status" value="1"/>
</dbReference>
<dbReference type="Gene3D" id="2.130.10.10">
    <property type="entry name" value="YVTN repeat-like/Quinoprotein amine dehydrogenase"/>
    <property type="match status" value="1"/>
</dbReference>
<protein>
    <submittedName>
        <fullName evidence="3">Uncharacterized protein</fullName>
    </submittedName>
</protein>
<dbReference type="SUPFAM" id="SSF50998">
    <property type="entry name" value="Quinoprotein alcohol dehydrogenase-like"/>
    <property type="match status" value="1"/>
</dbReference>
<dbReference type="PROSITE" id="PS50082">
    <property type="entry name" value="WD_REPEATS_2"/>
    <property type="match status" value="1"/>
</dbReference>
<dbReference type="EMBL" id="CP001330">
    <property type="protein sequence ID" value="ACO66108.1"/>
    <property type="molecule type" value="Genomic_DNA"/>
</dbReference>
<dbReference type="RefSeq" id="XP_002504850.1">
    <property type="nucleotide sequence ID" value="XM_002504804.1"/>
</dbReference>
<dbReference type="InterPro" id="IPR011047">
    <property type="entry name" value="Quinoprotein_ADH-like_sf"/>
</dbReference>
<dbReference type="InterPro" id="IPR037379">
    <property type="entry name" value="WDR74/Nsa1"/>
</dbReference>
<dbReference type="OrthoDB" id="18388at2759"/>
<name>C1EDS8_MICCC</name>
<accession>C1EDS8</accession>
<dbReference type="SMART" id="SM00320">
    <property type="entry name" value="WD40"/>
    <property type="match status" value="1"/>
</dbReference>
<evidence type="ECO:0000313" key="3">
    <source>
        <dbReference type="EMBL" id="ACO66108.1"/>
    </source>
</evidence>
<dbReference type="OMA" id="HRKFAAG"/>
<dbReference type="KEGG" id="mis:MICPUN_62376"/>
<sequence>MFEDGATGRRLRLIVTDELGILRRAEAAGRSALGSKETFTMNARWGQASRARGFVKGCCSAGQSGDSGVVTTSDDAPSGWLAVARNDKTAEVIEMATGAAMGGGPVDVGGTPVAVDLFGPGSAREGCRLVTVTEEGDAVVHACGYEGVVTGFGDLSLGVGAGQERIVEEWSEESRFKVIGNALSARVGGGGDRLICGGKGQGNDVKMYDVEEQKVIYKSKPPPPNWLGYRAPPYVSAMHFIPGTDCREFLVGTGEHMLRRYDVREKRAVMDVPIGEWVITSLQMNHDQSVAYVANNHGNLFGFDMKTQRMAHKFKGHQGGIRQIAVHPEEDLIVSAGLDRWLRVFSMSTRKCLGQVYMQQVMCGVQWDARSPAWEEAFAEAEKKAKGKKKKKKARAVEDADEEEVPKKKKKLKKSDGEKVAKKKKKKVRRDDDDDDEF</sequence>
<dbReference type="FunCoup" id="C1EDS8">
    <property type="interactions" value="895"/>
</dbReference>
<evidence type="ECO:0000256" key="1">
    <source>
        <dbReference type="PROSITE-ProRule" id="PRU00221"/>
    </source>
</evidence>
<feature type="repeat" description="WD" evidence="1">
    <location>
        <begin position="314"/>
        <end position="355"/>
    </location>
</feature>
<dbReference type="AlphaFoldDB" id="C1EDS8"/>
<dbReference type="InParanoid" id="C1EDS8"/>
<dbReference type="InterPro" id="IPR001680">
    <property type="entry name" value="WD40_rpt"/>
</dbReference>